<dbReference type="AlphaFoldDB" id="A0A2W5GEI0"/>
<sequence>MEGLGHSGIRTLIVIPCLNEAKTIEGLLVKFTGAMQGRLFRIVVADGGSTDGTRDIVSAFAAADDRVTLLAN</sequence>
<dbReference type="PANTHER" id="PTHR48090:SF7">
    <property type="entry name" value="RFBJ PROTEIN"/>
    <property type="match status" value="1"/>
</dbReference>
<gene>
    <name evidence="2" type="ORF">DI595_20495</name>
</gene>
<dbReference type="Pfam" id="PF00535">
    <property type="entry name" value="Glycos_transf_2"/>
    <property type="match status" value="1"/>
</dbReference>
<evidence type="ECO:0000313" key="2">
    <source>
        <dbReference type="EMBL" id="PZP44056.1"/>
    </source>
</evidence>
<dbReference type="Gene3D" id="3.90.550.10">
    <property type="entry name" value="Spore Coat Polysaccharide Biosynthesis Protein SpsA, Chain A"/>
    <property type="match status" value="1"/>
</dbReference>
<dbReference type="PANTHER" id="PTHR48090">
    <property type="entry name" value="UNDECAPRENYL-PHOSPHATE 4-DEOXY-4-FORMAMIDO-L-ARABINOSE TRANSFERASE-RELATED"/>
    <property type="match status" value="1"/>
</dbReference>
<feature type="domain" description="Glycosyltransferase 2-like" evidence="1">
    <location>
        <begin position="13"/>
        <end position="70"/>
    </location>
</feature>
<comment type="caution">
    <text evidence="2">The sequence shown here is derived from an EMBL/GenBank/DDBJ whole genome shotgun (WGS) entry which is preliminary data.</text>
</comment>
<reference evidence="2 3" key="1">
    <citation type="submission" date="2017-08" db="EMBL/GenBank/DDBJ databases">
        <title>Infants hospitalized years apart are colonized by the same room-sourced microbial strains.</title>
        <authorList>
            <person name="Brooks B."/>
            <person name="Olm M.R."/>
            <person name="Firek B.A."/>
            <person name="Baker R."/>
            <person name="Thomas B.C."/>
            <person name="Morowitz M.J."/>
            <person name="Banfield J.F."/>
        </authorList>
    </citation>
    <scope>NUCLEOTIDE SEQUENCE [LARGE SCALE GENOMIC DNA]</scope>
    <source>
        <strain evidence="2">S2_009_000_R2_73</strain>
    </source>
</reference>
<proteinExistence type="predicted"/>
<accession>A0A2W5GEI0</accession>
<dbReference type="InterPro" id="IPR050256">
    <property type="entry name" value="Glycosyltransferase_2"/>
</dbReference>
<evidence type="ECO:0000259" key="1">
    <source>
        <dbReference type="Pfam" id="PF00535"/>
    </source>
</evidence>
<evidence type="ECO:0000313" key="3">
    <source>
        <dbReference type="Proteomes" id="UP000249769"/>
    </source>
</evidence>
<dbReference type="InterPro" id="IPR001173">
    <property type="entry name" value="Glyco_trans_2-like"/>
</dbReference>
<dbReference type="SUPFAM" id="SSF53448">
    <property type="entry name" value="Nucleotide-diphospho-sugar transferases"/>
    <property type="match status" value="1"/>
</dbReference>
<dbReference type="InterPro" id="IPR029044">
    <property type="entry name" value="Nucleotide-diphossugar_trans"/>
</dbReference>
<dbReference type="EMBL" id="QFOL01000384">
    <property type="protein sequence ID" value="PZP44056.1"/>
    <property type="molecule type" value="Genomic_DNA"/>
</dbReference>
<feature type="non-terminal residue" evidence="2">
    <location>
        <position position="72"/>
    </location>
</feature>
<name>A0A2W5GEI0_9HYPH</name>
<organism evidence="2 3">
    <name type="scientific">Agrobacterium fabrum</name>
    <dbReference type="NCBI Taxonomy" id="1176649"/>
    <lineage>
        <taxon>Bacteria</taxon>
        <taxon>Pseudomonadati</taxon>
        <taxon>Pseudomonadota</taxon>
        <taxon>Alphaproteobacteria</taxon>
        <taxon>Hyphomicrobiales</taxon>
        <taxon>Rhizobiaceae</taxon>
        <taxon>Rhizobium/Agrobacterium group</taxon>
        <taxon>Agrobacterium</taxon>
        <taxon>Agrobacterium tumefaciens complex</taxon>
    </lineage>
</organism>
<protein>
    <submittedName>
        <fullName evidence="2">Succinoglycan biosynthesis protein exoa</fullName>
    </submittedName>
</protein>
<dbReference type="Proteomes" id="UP000249769">
    <property type="component" value="Unassembled WGS sequence"/>
</dbReference>